<dbReference type="Proteomes" id="UP000800094">
    <property type="component" value="Unassembled WGS sequence"/>
</dbReference>
<proteinExistence type="predicted"/>
<name>A0A6A6ISJ8_9PLEO</name>
<gene>
    <name evidence="1" type="ORF">BU26DRAFT_547788</name>
</gene>
<evidence type="ECO:0000313" key="2">
    <source>
        <dbReference type="Proteomes" id="UP000800094"/>
    </source>
</evidence>
<accession>A0A6A6ISJ8</accession>
<evidence type="ECO:0000313" key="1">
    <source>
        <dbReference type="EMBL" id="KAF2253259.1"/>
    </source>
</evidence>
<dbReference type="GeneID" id="54585233"/>
<dbReference type="AlphaFoldDB" id="A0A6A6ISJ8"/>
<reference evidence="1" key="1">
    <citation type="journal article" date="2020" name="Stud. Mycol.">
        <title>101 Dothideomycetes genomes: a test case for predicting lifestyles and emergence of pathogens.</title>
        <authorList>
            <person name="Haridas S."/>
            <person name="Albert R."/>
            <person name="Binder M."/>
            <person name="Bloem J."/>
            <person name="Labutti K."/>
            <person name="Salamov A."/>
            <person name="Andreopoulos B."/>
            <person name="Baker S."/>
            <person name="Barry K."/>
            <person name="Bills G."/>
            <person name="Bluhm B."/>
            <person name="Cannon C."/>
            <person name="Castanera R."/>
            <person name="Culley D."/>
            <person name="Daum C."/>
            <person name="Ezra D."/>
            <person name="Gonzalez J."/>
            <person name="Henrissat B."/>
            <person name="Kuo A."/>
            <person name="Liang C."/>
            <person name="Lipzen A."/>
            <person name="Lutzoni F."/>
            <person name="Magnuson J."/>
            <person name="Mondo S."/>
            <person name="Nolan M."/>
            <person name="Ohm R."/>
            <person name="Pangilinan J."/>
            <person name="Park H.-J."/>
            <person name="Ramirez L."/>
            <person name="Alfaro M."/>
            <person name="Sun H."/>
            <person name="Tritt A."/>
            <person name="Yoshinaga Y."/>
            <person name="Zwiers L.-H."/>
            <person name="Turgeon B."/>
            <person name="Goodwin S."/>
            <person name="Spatafora J."/>
            <person name="Crous P."/>
            <person name="Grigoriev I."/>
        </authorList>
    </citation>
    <scope>NUCLEOTIDE SEQUENCE</scope>
    <source>
        <strain evidence="1">CBS 122368</strain>
    </source>
</reference>
<dbReference type="RefSeq" id="XP_033688263.1">
    <property type="nucleotide sequence ID" value="XM_033831903.1"/>
</dbReference>
<sequence length="174" mass="18944">MDVDDVPKEELGPMYVEVPGFFQAFGETAGLQPAARAVFKRCKEGDNPVYREESDRQCGPPQRTPALCATGKAVGAHLPWEPGLLDTAVAQLPLPLDRDHEDLGVLEDGSCAELTRCVPSKLPELIAEPSSNRSPKRFMLLLLEGSEQHTGVKCFEDVIVLVAFAAEQVAEQET</sequence>
<organism evidence="1 2">
    <name type="scientific">Trematosphaeria pertusa</name>
    <dbReference type="NCBI Taxonomy" id="390896"/>
    <lineage>
        <taxon>Eukaryota</taxon>
        <taxon>Fungi</taxon>
        <taxon>Dikarya</taxon>
        <taxon>Ascomycota</taxon>
        <taxon>Pezizomycotina</taxon>
        <taxon>Dothideomycetes</taxon>
        <taxon>Pleosporomycetidae</taxon>
        <taxon>Pleosporales</taxon>
        <taxon>Massarineae</taxon>
        <taxon>Trematosphaeriaceae</taxon>
        <taxon>Trematosphaeria</taxon>
    </lineage>
</organism>
<protein>
    <submittedName>
        <fullName evidence="1">Uncharacterized protein</fullName>
    </submittedName>
</protein>
<dbReference type="EMBL" id="ML987191">
    <property type="protein sequence ID" value="KAF2253259.1"/>
    <property type="molecule type" value="Genomic_DNA"/>
</dbReference>
<keyword evidence="2" id="KW-1185">Reference proteome</keyword>